<evidence type="ECO:0000256" key="3">
    <source>
        <dbReference type="ARBA" id="ARBA00022679"/>
    </source>
</evidence>
<evidence type="ECO:0000259" key="11">
    <source>
        <dbReference type="Pfam" id="PF14360"/>
    </source>
</evidence>
<evidence type="ECO:0000256" key="9">
    <source>
        <dbReference type="SAM" id="Phobius"/>
    </source>
</evidence>
<feature type="transmembrane region" description="Helical" evidence="9">
    <location>
        <begin position="206"/>
        <end position="225"/>
    </location>
</feature>
<protein>
    <recommendedName>
        <fullName evidence="11">Sphingomyelin synthase-like domain-containing protein</fullName>
    </recommendedName>
</protein>
<dbReference type="PANTHER" id="PTHR21290">
    <property type="entry name" value="SPHINGOMYELIN SYNTHETASE"/>
    <property type="match status" value="1"/>
</dbReference>
<comment type="similarity">
    <text evidence="2">Belongs to the sphingomyelin synthase family.</text>
</comment>
<dbReference type="PANTHER" id="PTHR21290:SF25">
    <property type="entry name" value="SPHINGOMYELIN SYNTHASE-RELATED PROTEIN 1"/>
    <property type="match status" value="1"/>
</dbReference>
<dbReference type="OMA" id="HRSRATW"/>
<accession>D8LXI3</accession>
<dbReference type="Proteomes" id="UP000008312">
    <property type="component" value="Unassembled WGS sequence"/>
</dbReference>
<dbReference type="Pfam" id="PF14360">
    <property type="entry name" value="PAP2_C"/>
    <property type="match status" value="1"/>
</dbReference>
<evidence type="ECO:0000256" key="4">
    <source>
        <dbReference type="ARBA" id="ARBA00022692"/>
    </source>
</evidence>
<evidence type="ECO:0000256" key="8">
    <source>
        <dbReference type="ARBA" id="ARBA00023136"/>
    </source>
</evidence>
<dbReference type="GO" id="GO:0047493">
    <property type="term" value="F:ceramide cholinephosphotransferase activity"/>
    <property type="evidence" value="ECO:0007669"/>
    <property type="project" value="TreeGrafter"/>
</dbReference>
<evidence type="ECO:0000256" key="5">
    <source>
        <dbReference type="ARBA" id="ARBA00022919"/>
    </source>
</evidence>
<evidence type="ECO:0000313" key="13">
    <source>
        <dbReference type="Proteomes" id="UP000008312"/>
    </source>
</evidence>
<feature type="transmembrane region" description="Helical" evidence="9">
    <location>
        <begin position="237"/>
        <end position="257"/>
    </location>
</feature>
<dbReference type="GO" id="GO:0005886">
    <property type="term" value="C:plasma membrane"/>
    <property type="evidence" value="ECO:0007669"/>
    <property type="project" value="TreeGrafter"/>
</dbReference>
<feature type="chain" id="PRO_5003117607" description="Sphingomyelin synthase-like domain-containing protein" evidence="10">
    <location>
        <begin position="19"/>
        <end position="340"/>
    </location>
</feature>
<feature type="signal peptide" evidence="10">
    <location>
        <begin position="1"/>
        <end position="18"/>
    </location>
</feature>
<dbReference type="InParanoid" id="D8LXI3"/>
<dbReference type="InterPro" id="IPR045221">
    <property type="entry name" value="Sphingomyelin_synth-like"/>
</dbReference>
<keyword evidence="13" id="KW-1185">Reference proteome</keyword>
<dbReference type="GO" id="GO:0033188">
    <property type="term" value="F:sphingomyelin synthase activity"/>
    <property type="evidence" value="ECO:0007669"/>
    <property type="project" value="TreeGrafter"/>
</dbReference>
<keyword evidence="4 9" id="KW-0812">Transmembrane</keyword>
<keyword evidence="7" id="KW-0443">Lipid metabolism</keyword>
<evidence type="ECO:0000256" key="6">
    <source>
        <dbReference type="ARBA" id="ARBA00022989"/>
    </source>
</evidence>
<dbReference type="GeneID" id="24918482"/>
<dbReference type="GO" id="GO:0000139">
    <property type="term" value="C:Golgi membrane"/>
    <property type="evidence" value="ECO:0007669"/>
    <property type="project" value="TreeGrafter"/>
</dbReference>
<evidence type="ECO:0000313" key="12">
    <source>
        <dbReference type="EMBL" id="CBK20978.2"/>
    </source>
</evidence>
<evidence type="ECO:0000256" key="2">
    <source>
        <dbReference type="ARBA" id="ARBA00005441"/>
    </source>
</evidence>
<keyword evidence="5" id="KW-0746">Sphingolipid metabolism</keyword>
<keyword evidence="6 9" id="KW-1133">Transmembrane helix</keyword>
<evidence type="ECO:0000256" key="1">
    <source>
        <dbReference type="ARBA" id="ARBA00004141"/>
    </source>
</evidence>
<evidence type="ECO:0000256" key="10">
    <source>
        <dbReference type="SAM" id="SignalP"/>
    </source>
</evidence>
<gene>
    <name evidence="12" type="ORF">GSBLH_T00001209001</name>
</gene>
<sequence>MNYILIFLWVSFFSIVFWDPRRVGRSCCQPGESSGLWFLFCYAVFITCFVAFLFLTNLFRRKMEPSLFYMSCNLITLFFCGIVTSSMNNLTHYLHKKGPPLFDIGFFLIPEIPLQYAETSDCILVGYIMICVLRSLFLHPAVRNKMWADFGRISSIMILCKGFMGWWTLLPGPAPHCRPGSPNYAPKSIKNIFINQGTMFGHALNCGDLIFSGHTGFLVIVMLLSEELWKASKPQVIKLWRVFTVTTLILFSIFCIAARKHYSVDIACAYLVAFLIFSSFRLSWIPSHLLFPATRTVVLHTSVSGADTTKSDTIIVSEEQTRPHVHWMSAESVSNEQFAS</sequence>
<dbReference type="GO" id="GO:0005789">
    <property type="term" value="C:endoplasmic reticulum membrane"/>
    <property type="evidence" value="ECO:0007669"/>
    <property type="project" value="TreeGrafter"/>
</dbReference>
<comment type="subcellular location">
    <subcellularLocation>
        <location evidence="1">Membrane</location>
        <topology evidence="1">Multi-pass membrane protein</topology>
    </subcellularLocation>
</comment>
<feature type="domain" description="Sphingomyelin synthase-like" evidence="11">
    <location>
        <begin position="205"/>
        <end position="278"/>
    </location>
</feature>
<dbReference type="InterPro" id="IPR025749">
    <property type="entry name" value="Sphingomyelin_synth-like_dom"/>
</dbReference>
<feature type="transmembrane region" description="Helical" evidence="9">
    <location>
        <begin position="123"/>
        <end position="142"/>
    </location>
</feature>
<proteinExistence type="inferred from homology"/>
<dbReference type="GO" id="GO:0046513">
    <property type="term" value="P:ceramide biosynthetic process"/>
    <property type="evidence" value="ECO:0007669"/>
    <property type="project" value="TreeGrafter"/>
</dbReference>
<organism evidence="12">
    <name type="scientific">Blastocystis hominis</name>
    <dbReference type="NCBI Taxonomy" id="12968"/>
    <lineage>
        <taxon>Eukaryota</taxon>
        <taxon>Sar</taxon>
        <taxon>Stramenopiles</taxon>
        <taxon>Bigyra</taxon>
        <taxon>Opalozoa</taxon>
        <taxon>Opalinata</taxon>
        <taxon>Blastocystidae</taxon>
        <taxon>Blastocystis</taxon>
    </lineage>
</organism>
<feature type="transmembrane region" description="Helical" evidence="9">
    <location>
        <begin position="67"/>
        <end position="87"/>
    </location>
</feature>
<reference evidence="12" key="1">
    <citation type="submission" date="2010-02" db="EMBL/GenBank/DDBJ databases">
        <title>Sequencing and annotation of the Blastocystis hominis genome.</title>
        <authorList>
            <person name="Wincker P."/>
        </authorList>
    </citation>
    <scope>NUCLEOTIDE SEQUENCE</scope>
    <source>
        <strain evidence="12">Singapore isolate B</strain>
    </source>
</reference>
<keyword evidence="3" id="KW-0808">Transferase</keyword>
<keyword evidence="10" id="KW-0732">Signal</keyword>
<keyword evidence="8 9" id="KW-0472">Membrane</keyword>
<dbReference type="OrthoDB" id="422827at2759"/>
<dbReference type="RefSeq" id="XP_012895026.1">
    <property type="nucleotide sequence ID" value="XM_013039572.1"/>
</dbReference>
<feature type="transmembrane region" description="Helical" evidence="9">
    <location>
        <begin position="264"/>
        <end position="284"/>
    </location>
</feature>
<name>D8LXI3_BLAHO</name>
<dbReference type="EMBL" id="FN668639">
    <property type="protein sequence ID" value="CBK20978.2"/>
    <property type="molecule type" value="Genomic_DNA"/>
</dbReference>
<feature type="transmembrane region" description="Helical" evidence="9">
    <location>
        <begin position="35"/>
        <end position="55"/>
    </location>
</feature>
<evidence type="ECO:0000256" key="7">
    <source>
        <dbReference type="ARBA" id="ARBA00023098"/>
    </source>
</evidence>
<dbReference type="AlphaFoldDB" id="D8LXI3"/>